<proteinExistence type="predicted"/>
<comment type="caution">
    <text evidence="3">The sequence shown here is derived from an EMBL/GenBank/DDBJ whole genome shotgun (WGS) entry which is preliminary data.</text>
</comment>
<protein>
    <recommendedName>
        <fullName evidence="5">Galactosyl transferase GMA12/MNN10 family protein</fullName>
    </recommendedName>
</protein>
<gene>
    <name evidence="3" type="ORF">KIN_32940</name>
</gene>
<keyword evidence="1" id="KW-0328">Glycosyltransferase</keyword>
<evidence type="ECO:0000313" key="4">
    <source>
        <dbReference type="Proteomes" id="UP000436822"/>
    </source>
</evidence>
<dbReference type="EMBL" id="BLJE01000004">
    <property type="protein sequence ID" value="GFE66220.1"/>
    <property type="molecule type" value="Genomic_DNA"/>
</dbReference>
<dbReference type="InterPro" id="IPR008630">
    <property type="entry name" value="Glyco_trans_34"/>
</dbReference>
<evidence type="ECO:0000313" key="3">
    <source>
        <dbReference type="EMBL" id="GFE66220.1"/>
    </source>
</evidence>
<dbReference type="InterPro" id="IPR029044">
    <property type="entry name" value="Nucleotide-diphossugar_trans"/>
</dbReference>
<dbReference type="GO" id="GO:0006487">
    <property type="term" value="P:protein N-linked glycosylation"/>
    <property type="evidence" value="ECO:0007669"/>
    <property type="project" value="TreeGrafter"/>
</dbReference>
<keyword evidence="2" id="KW-0808">Transferase</keyword>
<evidence type="ECO:0000256" key="2">
    <source>
        <dbReference type="ARBA" id="ARBA00022679"/>
    </source>
</evidence>
<keyword evidence="4" id="KW-1185">Reference proteome</keyword>
<dbReference type="GO" id="GO:0016020">
    <property type="term" value="C:membrane"/>
    <property type="evidence" value="ECO:0007669"/>
    <property type="project" value="InterPro"/>
</dbReference>
<evidence type="ECO:0000256" key="1">
    <source>
        <dbReference type="ARBA" id="ARBA00022676"/>
    </source>
</evidence>
<dbReference type="PANTHER" id="PTHR31306:SF4">
    <property type="entry name" value="ALPHA-1,2-GALACTOSYLTRANSFERASE"/>
    <property type="match status" value="1"/>
</dbReference>
<dbReference type="Proteomes" id="UP000436822">
    <property type="component" value="Unassembled WGS sequence"/>
</dbReference>
<accession>A0A6N6JK29</accession>
<dbReference type="SUPFAM" id="SSF53448">
    <property type="entry name" value="Nucleotide-diphospho-sugar transferases"/>
    <property type="match status" value="1"/>
</dbReference>
<dbReference type="PANTHER" id="PTHR31306">
    <property type="entry name" value="ALPHA-1,6-MANNOSYLTRANSFERASE MNN11-RELATED"/>
    <property type="match status" value="1"/>
</dbReference>
<evidence type="ECO:0008006" key="5">
    <source>
        <dbReference type="Google" id="ProtNLM"/>
    </source>
</evidence>
<organism evidence="3 4">
    <name type="scientific">Litoreibacter roseus</name>
    <dbReference type="NCBI Taxonomy" id="2601869"/>
    <lineage>
        <taxon>Bacteria</taxon>
        <taxon>Pseudomonadati</taxon>
        <taxon>Pseudomonadota</taxon>
        <taxon>Alphaproteobacteria</taxon>
        <taxon>Rhodobacterales</taxon>
        <taxon>Roseobacteraceae</taxon>
        <taxon>Litoreibacter</taxon>
    </lineage>
</organism>
<dbReference type="AlphaFoldDB" id="A0A6N6JK29"/>
<dbReference type="GO" id="GO:0016757">
    <property type="term" value="F:glycosyltransferase activity"/>
    <property type="evidence" value="ECO:0007669"/>
    <property type="project" value="UniProtKB-KW"/>
</dbReference>
<dbReference type="Gene3D" id="3.90.550.10">
    <property type="entry name" value="Spore Coat Polysaccharide Biosynthesis Protein SpsA, Chain A"/>
    <property type="match status" value="1"/>
</dbReference>
<reference evidence="3 4" key="1">
    <citation type="submission" date="2019-12" db="EMBL/GenBank/DDBJ databases">
        <title>Litoreibacter badius sp. nov., a novel bacteriochlorophyll a-containing bacterium in the genus Litoreibacter.</title>
        <authorList>
            <person name="Kanamuro M."/>
            <person name="Takabe Y."/>
            <person name="Mori K."/>
            <person name="Takaichi S."/>
            <person name="Hanada S."/>
        </authorList>
    </citation>
    <scope>NUCLEOTIDE SEQUENCE [LARGE SCALE GENOMIC DNA]</scope>
    <source>
        <strain evidence="3 4">K6</strain>
    </source>
</reference>
<sequence length="273" mass="31598">MSEILSDPSRLCILSGRFPPSEFLSSWNHRAYAKRHGYTHINCDWPTGATNPYMTKFFFVLHYIKIFDYVFWIDDDAFFIQQDRDLTSLIPDEGKLVTFCRSPTNKKIFTYLSSGQFLIRGGAAGAEFANAVIDTSLERVEEWWREDLGMFTKGDQDAIVYLLHEDARFKDAAALHDYTSFNSRIADLENHKEEVFLLHFTGPRERKRSDHELAMNQLQTGPSLLSPDVESELLGGRSRSSVLSSFPRVSVGKRKRKLSQKIRRELRKVFRSR</sequence>
<name>A0A6N6JK29_9RHOB</name>